<comment type="caution">
    <text evidence="2">The sequence shown here is derived from an EMBL/GenBank/DDBJ whole genome shotgun (WGS) entry which is preliminary data.</text>
</comment>
<feature type="compositionally biased region" description="Polar residues" evidence="1">
    <location>
        <begin position="120"/>
        <end position="137"/>
    </location>
</feature>
<organism evidence="2 3">
    <name type="scientific">Roridomyces roridus</name>
    <dbReference type="NCBI Taxonomy" id="1738132"/>
    <lineage>
        <taxon>Eukaryota</taxon>
        <taxon>Fungi</taxon>
        <taxon>Dikarya</taxon>
        <taxon>Basidiomycota</taxon>
        <taxon>Agaricomycotina</taxon>
        <taxon>Agaricomycetes</taxon>
        <taxon>Agaricomycetidae</taxon>
        <taxon>Agaricales</taxon>
        <taxon>Marasmiineae</taxon>
        <taxon>Mycenaceae</taxon>
        <taxon>Roridomyces</taxon>
    </lineage>
</organism>
<keyword evidence="3" id="KW-1185">Reference proteome</keyword>
<evidence type="ECO:0000256" key="1">
    <source>
        <dbReference type="SAM" id="MobiDB-lite"/>
    </source>
</evidence>
<accession>A0AAD7FJA9</accession>
<reference evidence="2" key="1">
    <citation type="submission" date="2023-03" db="EMBL/GenBank/DDBJ databases">
        <title>Massive genome expansion in bonnet fungi (Mycena s.s.) driven by repeated elements and novel gene families across ecological guilds.</title>
        <authorList>
            <consortium name="Lawrence Berkeley National Laboratory"/>
            <person name="Harder C.B."/>
            <person name="Miyauchi S."/>
            <person name="Viragh M."/>
            <person name="Kuo A."/>
            <person name="Thoen E."/>
            <person name="Andreopoulos B."/>
            <person name="Lu D."/>
            <person name="Skrede I."/>
            <person name="Drula E."/>
            <person name="Henrissat B."/>
            <person name="Morin E."/>
            <person name="Kohler A."/>
            <person name="Barry K."/>
            <person name="LaButti K."/>
            <person name="Morin E."/>
            <person name="Salamov A."/>
            <person name="Lipzen A."/>
            <person name="Mereny Z."/>
            <person name="Hegedus B."/>
            <person name="Baldrian P."/>
            <person name="Stursova M."/>
            <person name="Weitz H."/>
            <person name="Taylor A."/>
            <person name="Grigoriev I.V."/>
            <person name="Nagy L.G."/>
            <person name="Martin F."/>
            <person name="Kauserud H."/>
        </authorList>
    </citation>
    <scope>NUCLEOTIDE SEQUENCE</scope>
    <source>
        <strain evidence="2">9284</strain>
    </source>
</reference>
<proteinExistence type="predicted"/>
<evidence type="ECO:0000313" key="2">
    <source>
        <dbReference type="EMBL" id="KAJ7627409.1"/>
    </source>
</evidence>
<protein>
    <submittedName>
        <fullName evidence="2">Uncharacterized protein</fullName>
    </submittedName>
</protein>
<evidence type="ECO:0000313" key="3">
    <source>
        <dbReference type="Proteomes" id="UP001221142"/>
    </source>
</evidence>
<name>A0AAD7FJA9_9AGAR</name>
<sequence length="137" mass="15070">MHWEYIHPVTPSFKGQRPQAGSKHRESTVRTIQAHWVYANAGWEFQRADLFPAVYGLAAERVEGRNAACELLPRSRHHDIAARPWQAAGGAMEGASNLWALSREVHLDGAATHQGPGSKATAQSRQYPSSQSGLRAC</sequence>
<gene>
    <name evidence="2" type="ORF">FB45DRAFT_868630</name>
</gene>
<dbReference type="Proteomes" id="UP001221142">
    <property type="component" value="Unassembled WGS sequence"/>
</dbReference>
<dbReference type="AlphaFoldDB" id="A0AAD7FJA9"/>
<feature type="region of interest" description="Disordered" evidence="1">
    <location>
        <begin position="109"/>
        <end position="137"/>
    </location>
</feature>
<dbReference type="EMBL" id="JARKIF010000011">
    <property type="protein sequence ID" value="KAJ7627409.1"/>
    <property type="molecule type" value="Genomic_DNA"/>
</dbReference>